<evidence type="ECO:0000313" key="9">
    <source>
        <dbReference type="RefSeq" id="XP_013404420.1"/>
    </source>
</evidence>
<dbReference type="KEGG" id="lak:106169503"/>
<protein>
    <submittedName>
        <fullName evidence="8 9">Pseudouridylate synthase 7 homolog isoform X1</fullName>
    </submittedName>
</protein>
<dbReference type="AlphaFoldDB" id="A0A1S3J3I2"/>
<dbReference type="RefSeq" id="XP_013404423.1">
    <property type="nucleotide sequence ID" value="XM_013548969.1"/>
</dbReference>
<keyword evidence="7" id="KW-1185">Reference proteome</keyword>
<dbReference type="SUPFAM" id="SSF55120">
    <property type="entry name" value="Pseudouridine synthase"/>
    <property type="match status" value="1"/>
</dbReference>
<dbReference type="HAMAP" id="MF_01082">
    <property type="entry name" value="TruD"/>
    <property type="match status" value="1"/>
</dbReference>
<dbReference type="Pfam" id="PF01142">
    <property type="entry name" value="TruD"/>
    <property type="match status" value="1"/>
</dbReference>
<dbReference type="NCBIfam" id="TIGR00094">
    <property type="entry name" value="tRNA_TruD_broad"/>
    <property type="match status" value="1"/>
</dbReference>
<name>A0A1S3J3I2_LINAN</name>
<keyword evidence="2" id="KW-0819">tRNA processing</keyword>
<dbReference type="OMA" id="WINYFGH"/>
<gene>
    <name evidence="8 9 10 11 12" type="primary">LOC106169503</name>
</gene>
<evidence type="ECO:0000256" key="2">
    <source>
        <dbReference type="ARBA" id="ARBA00022694"/>
    </source>
</evidence>
<dbReference type="RefSeq" id="XP_013404419.1">
    <property type="nucleotide sequence ID" value="XM_013548965.1"/>
</dbReference>
<comment type="similarity">
    <text evidence="1">Belongs to the pseudouridine synthase TruD family.</text>
</comment>
<dbReference type="FunFam" id="3.30.2350.20:FF:000003">
    <property type="entry name" value="Pseudouridylate synthase 7 homolog"/>
    <property type="match status" value="1"/>
</dbReference>
<accession>A0A1S3J3I2</accession>
<dbReference type="CDD" id="cd02576">
    <property type="entry name" value="PseudoU_synth_ScPUS7"/>
    <property type="match status" value="1"/>
</dbReference>
<dbReference type="InterPro" id="IPR020103">
    <property type="entry name" value="PsdUridine_synth_cat_dom_sf"/>
</dbReference>
<dbReference type="InterPro" id="IPR042214">
    <property type="entry name" value="TruD_catalytic"/>
</dbReference>
<dbReference type="Gene3D" id="3.30.2350.20">
    <property type="entry name" value="TruD, catalytic domain"/>
    <property type="match status" value="2"/>
</dbReference>
<evidence type="ECO:0000256" key="4">
    <source>
        <dbReference type="ARBA" id="ARBA00036943"/>
    </source>
</evidence>
<dbReference type="RefSeq" id="XP_013404421.1">
    <property type="nucleotide sequence ID" value="XM_013548967.1"/>
</dbReference>
<dbReference type="GeneID" id="106169503"/>
<evidence type="ECO:0000259" key="6">
    <source>
        <dbReference type="PROSITE" id="PS50984"/>
    </source>
</evidence>
<dbReference type="InterPro" id="IPR011760">
    <property type="entry name" value="PsdUridine_synth_TruD_insert"/>
</dbReference>
<dbReference type="Proteomes" id="UP000085678">
    <property type="component" value="Unplaced"/>
</dbReference>
<dbReference type="GO" id="GO:0009982">
    <property type="term" value="F:pseudouridine synthase activity"/>
    <property type="evidence" value="ECO:0007669"/>
    <property type="project" value="InterPro"/>
</dbReference>
<dbReference type="GO" id="GO:0008033">
    <property type="term" value="P:tRNA processing"/>
    <property type="evidence" value="ECO:0007669"/>
    <property type="project" value="UniProtKB-KW"/>
</dbReference>
<evidence type="ECO:0000313" key="12">
    <source>
        <dbReference type="RefSeq" id="XP_013404424.1"/>
    </source>
</evidence>
<dbReference type="PANTHER" id="PTHR13326">
    <property type="entry name" value="TRNA PSEUDOURIDINE SYNTHASE D"/>
    <property type="match status" value="1"/>
</dbReference>
<evidence type="ECO:0000256" key="5">
    <source>
        <dbReference type="SAM" id="MobiDB-lite"/>
    </source>
</evidence>
<proteinExistence type="inferred from homology"/>
<keyword evidence="3" id="KW-0413">Isomerase</keyword>
<dbReference type="InterPro" id="IPR020119">
    <property type="entry name" value="PsdUridine_synth_TruD_CS"/>
</dbReference>
<dbReference type="RefSeq" id="XP_013404420.1">
    <property type="nucleotide sequence ID" value="XM_013548966.1"/>
</dbReference>
<feature type="compositionally biased region" description="Basic and acidic residues" evidence="5">
    <location>
        <begin position="21"/>
        <end position="37"/>
    </location>
</feature>
<feature type="region of interest" description="Disordered" evidence="5">
    <location>
        <begin position="1"/>
        <end position="37"/>
    </location>
</feature>
<dbReference type="PROSITE" id="PS50984">
    <property type="entry name" value="TRUD"/>
    <property type="match status" value="1"/>
</dbReference>
<dbReference type="PIRSF" id="PIRSF037016">
    <property type="entry name" value="Pseudouridin_synth_euk_prd"/>
    <property type="match status" value="1"/>
</dbReference>
<feature type="domain" description="TRUD" evidence="6">
    <location>
        <begin position="310"/>
        <end position="553"/>
    </location>
</feature>
<evidence type="ECO:0000256" key="1">
    <source>
        <dbReference type="ARBA" id="ARBA00007953"/>
    </source>
</evidence>
<evidence type="ECO:0000256" key="3">
    <source>
        <dbReference type="ARBA" id="ARBA00023235"/>
    </source>
</evidence>
<organism evidence="7 12">
    <name type="scientific">Lingula anatina</name>
    <name type="common">Brachiopod</name>
    <name type="synonym">Lingula unguis</name>
    <dbReference type="NCBI Taxonomy" id="7574"/>
    <lineage>
        <taxon>Eukaryota</taxon>
        <taxon>Metazoa</taxon>
        <taxon>Spiralia</taxon>
        <taxon>Lophotrochozoa</taxon>
        <taxon>Brachiopoda</taxon>
        <taxon>Linguliformea</taxon>
        <taxon>Lingulata</taxon>
        <taxon>Lingulida</taxon>
        <taxon>Linguloidea</taxon>
        <taxon>Lingulidae</taxon>
        <taxon>Lingula</taxon>
    </lineage>
</organism>
<dbReference type="PROSITE" id="PS01268">
    <property type="entry name" value="UPF0024"/>
    <property type="match status" value="1"/>
</dbReference>
<evidence type="ECO:0000313" key="10">
    <source>
        <dbReference type="RefSeq" id="XP_013404421.1"/>
    </source>
</evidence>
<comment type="catalytic activity">
    <reaction evidence="4">
        <text>a uridine in tRNA = a pseudouridine in tRNA</text>
        <dbReference type="Rhea" id="RHEA:54572"/>
        <dbReference type="Rhea" id="RHEA-COMP:13339"/>
        <dbReference type="Rhea" id="RHEA-COMP:13934"/>
        <dbReference type="ChEBI" id="CHEBI:65314"/>
        <dbReference type="ChEBI" id="CHEBI:65315"/>
    </reaction>
</comment>
<dbReference type="OrthoDB" id="447290at2759"/>
<reference evidence="8 9" key="1">
    <citation type="submission" date="2025-04" db="UniProtKB">
        <authorList>
            <consortium name="RefSeq"/>
        </authorList>
    </citation>
    <scope>IDENTIFICATION</scope>
    <source>
        <tissue evidence="8 9">Gonads</tissue>
    </source>
</reference>
<dbReference type="GO" id="GO:0003723">
    <property type="term" value="F:RNA binding"/>
    <property type="evidence" value="ECO:0007669"/>
    <property type="project" value="InterPro"/>
</dbReference>
<sequence length="630" mass="71407">MADIPQHTAESQVQEDTLEPSPKKQKLEEGTDPVVVKDKEITGSEDGSLLTEKDCGITEYLSSHQGFTGVLKQRFSDFIVHEIDTDGNIVHLTDLSLPLEKEECPDPGLDLCPFFSAEDIAKLEEFVTREDKAATLTLPVQEDKEMRTQMYKTLKKKYPNLDGRTVKSEIGASVIEVSFKKGESRSSQVWPQSRGKHLKFVLYKENKDTMQAISQISRFLRIKPNMFCYAGTKDKRAVTTQYISCFKVDAKRIQELNQHTDTLAMGNFRYVDHPVTLGQLKGNHFTIVLRDVLGTDDQINAGWTAVRETGLINYFGMQRFGTTIVPTHHIGRALLHCDYKEALELIMKPRHKPGERSWDKPEQCRQKWSETRDAGQALAVIGRFNCVEQYVMTGLKKHQGKNFQAAIQMIPKNSRTLYMHSYQSYIWNQIVSRRIRQFGMKPMAGDLVLDSNTVDGADCDVDDLDAVKEQSQKSAGDTASQPSVIVLTEETAANYTIYDVVIPLPGYGVTYPENEVKQWISDLLKKDGIDADTFKQSLKSFSVSGSYRKMLVRPEGVKWSIHRYDDNTIPLVLTDRDRLNNVELPTQSEEGQLKAIKVEFSLPKGCYATMVVREALKMETSQSFQISLNR</sequence>
<evidence type="ECO:0000313" key="7">
    <source>
        <dbReference type="Proteomes" id="UP000085678"/>
    </source>
</evidence>
<dbReference type="InterPro" id="IPR001656">
    <property type="entry name" value="PsdUridine_synth_TruD"/>
</dbReference>
<dbReference type="GO" id="GO:0001522">
    <property type="term" value="P:pseudouridine synthesis"/>
    <property type="evidence" value="ECO:0007669"/>
    <property type="project" value="InterPro"/>
</dbReference>
<dbReference type="GO" id="GO:0005634">
    <property type="term" value="C:nucleus"/>
    <property type="evidence" value="ECO:0007669"/>
    <property type="project" value="TreeGrafter"/>
</dbReference>
<dbReference type="RefSeq" id="XP_013404424.1">
    <property type="nucleotide sequence ID" value="XM_013548970.1"/>
</dbReference>
<evidence type="ECO:0000313" key="11">
    <source>
        <dbReference type="RefSeq" id="XP_013404423.1"/>
    </source>
</evidence>
<dbReference type="STRING" id="7574.A0A1S3J3I2"/>
<evidence type="ECO:0000313" key="8">
    <source>
        <dbReference type="RefSeq" id="XP_013404419.1"/>
    </source>
</evidence>
<dbReference type="PANTHER" id="PTHR13326:SF31">
    <property type="entry name" value="PSEUDOURIDYLATE SYNTHASE 7 HOMOLOG"/>
    <property type="match status" value="1"/>
</dbReference>